<comment type="caution">
    <text evidence="1">The sequence shown here is derived from an EMBL/GenBank/DDBJ whole genome shotgun (WGS) entry which is preliminary data.</text>
</comment>
<protein>
    <submittedName>
        <fullName evidence="1">Uncharacterized protein</fullName>
    </submittedName>
</protein>
<proteinExistence type="predicted"/>
<organism evidence="1 2">
    <name type="scientific">Dovyalis caffra</name>
    <dbReference type="NCBI Taxonomy" id="77055"/>
    <lineage>
        <taxon>Eukaryota</taxon>
        <taxon>Viridiplantae</taxon>
        <taxon>Streptophyta</taxon>
        <taxon>Embryophyta</taxon>
        <taxon>Tracheophyta</taxon>
        <taxon>Spermatophyta</taxon>
        <taxon>Magnoliopsida</taxon>
        <taxon>eudicotyledons</taxon>
        <taxon>Gunneridae</taxon>
        <taxon>Pentapetalae</taxon>
        <taxon>rosids</taxon>
        <taxon>fabids</taxon>
        <taxon>Malpighiales</taxon>
        <taxon>Salicaceae</taxon>
        <taxon>Flacourtieae</taxon>
        <taxon>Dovyalis</taxon>
    </lineage>
</organism>
<evidence type="ECO:0000313" key="2">
    <source>
        <dbReference type="Proteomes" id="UP001314170"/>
    </source>
</evidence>
<sequence length="59" mass="6963">MFNMCKGKRVQIADQLPTWLKEEEKCDTIEEAARSDVNPPMIENLEIRQLKYKLSDHLD</sequence>
<dbReference type="Proteomes" id="UP001314170">
    <property type="component" value="Unassembled WGS sequence"/>
</dbReference>
<reference evidence="1 2" key="1">
    <citation type="submission" date="2024-01" db="EMBL/GenBank/DDBJ databases">
        <authorList>
            <person name="Waweru B."/>
        </authorList>
    </citation>
    <scope>NUCLEOTIDE SEQUENCE [LARGE SCALE GENOMIC DNA]</scope>
</reference>
<evidence type="ECO:0000313" key="1">
    <source>
        <dbReference type="EMBL" id="CAK7333523.1"/>
    </source>
</evidence>
<keyword evidence="2" id="KW-1185">Reference proteome</keyword>
<dbReference type="EMBL" id="CAWUPB010000936">
    <property type="protein sequence ID" value="CAK7333523.1"/>
    <property type="molecule type" value="Genomic_DNA"/>
</dbReference>
<dbReference type="AlphaFoldDB" id="A0AAV1RH41"/>
<gene>
    <name evidence="1" type="ORF">DCAF_LOCUS9483</name>
</gene>
<name>A0AAV1RH41_9ROSI</name>
<accession>A0AAV1RH41</accession>